<feature type="domain" description="IrrE N-terminal-like" evidence="1">
    <location>
        <begin position="24"/>
        <end position="104"/>
    </location>
</feature>
<gene>
    <name evidence="2" type="ORF">LB941_06420</name>
</gene>
<evidence type="ECO:0000259" key="1">
    <source>
        <dbReference type="Pfam" id="PF06114"/>
    </source>
</evidence>
<reference evidence="2 3" key="1">
    <citation type="journal article" date="2023" name="Int. J. Syst. Evol. Microbiol.">
        <title>Ligilactobacillus ubinensis sp. nov., a novel species isolated from the wild ferment of a durian fruit (Durio zibethinus).</title>
        <authorList>
            <person name="Heng Y.C."/>
            <person name="Menon N."/>
            <person name="Chen B."/>
            <person name="Loo B.Z.L."/>
            <person name="Wong G.W.J."/>
            <person name="Lim A.C.H."/>
            <person name="Silvaraju S."/>
            <person name="Kittelmann S."/>
        </authorList>
    </citation>
    <scope>NUCLEOTIDE SEQUENCE [LARGE SCALE GENOMIC DNA]</scope>
    <source>
        <strain evidence="2 3">WILCCON 0076</strain>
    </source>
</reference>
<dbReference type="RefSeq" id="WP_253360459.1">
    <property type="nucleotide sequence ID" value="NZ_JAIULA010000010.1"/>
</dbReference>
<evidence type="ECO:0000313" key="3">
    <source>
        <dbReference type="Proteomes" id="UP001139006"/>
    </source>
</evidence>
<proteinExistence type="predicted"/>
<dbReference type="Proteomes" id="UP001139006">
    <property type="component" value="Unassembled WGS sequence"/>
</dbReference>
<dbReference type="EMBL" id="JAIULA010000010">
    <property type="protein sequence ID" value="MCP0886967.1"/>
    <property type="molecule type" value="Genomic_DNA"/>
</dbReference>
<dbReference type="InterPro" id="IPR010359">
    <property type="entry name" value="IrrE_HExxH"/>
</dbReference>
<dbReference type="Gene3D" id="1.10.10.2910">
    <property type="match status" value="1"/>
</dbReference>
<evidence type="ECO:0000313" key="2">
    <source>
        <dbReference type="EMBL" id="MCP0886967.1"/>
    </source>
</evidence>
<name>A0A9X2FJY4_9LACO</name>
<accession>A0A9X2FJY4</accession>
<dbReference type="Pfam" id="PF06114">
    <property type="entry name" value="Peptidase_M78"/>
    <property type="match status" value="1"/>
</dbReference>
<organism evidence="2 3">
    <name type="scientific">Ligilactobacillus ubinensis</name>
    <dbReference type="NCBI Taxonomy" id="2876789"/>
    <lineage>
        <taxon>Bacteria</taxon>
        <taxon>Bacillati</taxon>
        <taxon>Bacillota</taxon>
        <taxon>Bacilli</taxon>
        <taxon>Lactobacillales</taxon>
        <taxon>Lactobacillaceae</taxon>
        <taxon>Ligilactobacillus</taxon>
    </lineage>
</organism>
<protein>
    <submittedName>
        <fullName evidence="2">ImmA/IrrE family metallo-endopeptidase</fullName>
    </submittedName>
</protein>
<comment type="caution">
    <text evidence="2">The sequence shown here is derived from an EMBL/GenBank/DDBJ whole genome shotgun (WGS) entry which is preliminary data.</text>
</comment>
<dbReference type="AlphaFoldDB" id="A0A9X2FJY4"/>
<sequence length="133" mass="15102">MGKYENEAVVLAREYNTSNPFCICKNMGIPIEYINVDNPLGDTIYLDSSPVILLSNTIEEESKKYVVCAHELGHVVLHNGIQNYYLLNRTTKRKMESEADRFANGLLEKFSIDEFGVSYDYFINGDSYKGKGV</sequence>
<keyword evidence="3" id="KW-1185">Reference proteome</keyword>